<feature type="transmembrane region" description="Helical" evidence="1">
    <location>
        <begin position="161"/>
        <end position="181"/>
    </location>
</feature>
<sequence length="404" mass="44689">MRGLDRKAIPKNLEVSYRRGKSHYTDLRGRPVRSKPLLHRDPSVELVPSRYATSLSDPMVTESGTGRLELVLDAAATMPVASVDGELVAVGEGTVYVVLPAGLWTVEVQGGETVSPVVVDIADQVKTRLVWFEGVDRRVHSFGASAAELVSPVSKVYLYEWLFMVFLICGLPTAVVQAFLLENTDSRVILGVIAAIGLFLLVLLPWKRRERARVNAGFDEQRRAGRSRVRRYPLDGVAAADRPALLGDDPEDLPAFANGHGAVLLRLKGHRHLWKDGEGVCVRDVERASLRASPPTVRIDGFEQQSTWGNWWYPMRPGKHVVEVECDLALSGAPQRISERLDIEVREGEATVVRADAHLFVDRGPGESGPVQAREGTLRLRPEAFEAAWMADPAKRVAFWTDRL</sequence>
<evidence type="ECO:0000313" key="2">
    <source>
        <dbReference type="EMBL" id="THV30103.1"/>
    </source>
</evidence>
<reference evidence="2 3" key="1">
    <citation type="journal article" date="2018" name="Int. J. Syst. Evol. Microbiol.">
        <title>Glycomyces paridis sp. nov., isolated from the medicinal plant Paris polyphylla.</title>
        <authorList>
            <person name="Fang X.M."/>
            <person name="Bai J.L."/>
            <person name="Su J."/>
            <person name="Zhao L.L."/>
            <person name="Liu H.Y."/>
            <person name="Ma B.P."/>
            <person name="Zhang Y.Q."/>
            <person name="Yu L.Y."/>
        </authorList>
    </citation>
    <scope>NUCLEOTIDE SEQUENCE [LARGE SCALE GENOMIC DNA]</scope>
    <source>
        <strain evidence="2 3">CPCC 204357</strain>
    </source>
</reference>
<keyword evidence="1" id="KW-0812">Transmembrane</keyword>
<proteinExistence type="predicted"/>
<protein>
    <submittedName>
        <fullName evidence="2">Uncharacterized protein</fullName>
    </submittedName>
</protein>
<feature type="transmembrane region" description="Helical" evidence="1">
    <location>
        <begin position="187"/>
        <end position="206"/>
    </location>
</feature>
<evidence type="ECO:0000256" key="1">
    <source>
        <dbReference type="SAM" id="Phobius"/>
    </source>
</evidence>
<keyword evidence="1" id="KW-1133">Transmembrane helix</keyword>
<evidence type="ECO:0000313" key="3">
    <source>
        <dbReference type="Proteomes" id="UP000305792"/>
    </source>
</evidence>
<keyword evidence="1" id="KW-0472">Membrane</keyword>
<gene>
    <name evidence="2" type="ORF">E9998_06915</name>
</gene>
<accession>A0A4S8PHN0</accession>
<dbReference type="OrthoDB" id="5174760at2"/>
<dbReference type="RefSeq" id="WP_136528976.1">
    <property type="nucleotide sequence ID" value="NZ_STGX01000004.1"/>
</dbReference>
<name>A0A4S8PHN0_9ACTN</name>
<organism evidence="2 3">
    <name type="scientific">Glycomyces paridis</name>
    <dbReference type="NCBI Taxonomy" id="2126555"/>
    <lineage>
        <taxon>Bacteria</taxon>
        <taxon>Bacillati</taxon>
        <taxon>Actinomycetota</taxon>
        <taxon>Actinomycetes</taxon>
        <taxon>Glycomycetales</taxon>
        <taxon>Glycomycetaceae</taxon>
        <taxon>Glycomyces</taxon>
    </lineage>
</organism>
<dbReference type="AlphaFoldDB" id="A0A4S8PHN0"/>
<keyword evidence="3" id="KW-1185">Reference proteome</keyword>
<dbReference type="Proteomes" id="UP000305792">
    <property type="component" value="Unassembled WGS sequence"/>
</dbReference>
<dbReference type="EMBL" id="STGX01000004">
    <property type="protein sequence ID" value="THV30103.1"/>
    <property type="molecule type" value="Genomic_DNA"/>
</dbReference>
<comment type="caution">
    <text evidence="2">The sequence shown here is derived from an EMBL/GenBank/DDBJ whole genome shotgun (WGS) entry which is preliminary data.</text>
</comment>